<dbReference type="InterPro" id="IPR027417">
    <property type="entry name" value="P-loop_NTPase"/>
</dbReference>
<gene>
    <name evidence="3" type="primary">RAB28</name>
    <name evidence="3" type="ORF">AWC38_SpisGene19233</name>
</gene>
<comment type="similarity">
    <text evidence="1">Belongs to the small GTPase superfamily. Rab family.</text>
</comment>
<dbReference type="Gene3D" id="3.40.50.300">
    <property type="entry name" value="P-loop containing nucleotide triphosphate hydrolases"/>
    <property type="match status" value="1"/>
</dbReference>
<dbReference type="AlphaFoldDB" id="A0A2B4RI61"/>
<dbReference type="FunFam" id="3.40.50.300:FF:001508">
    <property type="entry name" value="Small GTP-binding protein Rab28, putative"/>
    <property type="match status" value="1"/>
</dbReference>
<dbReference type="EMBL" id="LSMT01000542">
    <property type="protein sequence ID" value="PFX16489.1"/>
    <property type="molecule type" value="Genomic_DNA"/>
</dbReference>
<dbReference type="GO" id="GO:0005525">
    <property type="term" value="F:GTP binding"/>
    <property type="evidence" value="ECO:0007669"/>
    <property type="project" value="InterPro"/>
</dbReference>
<dbReference type="Pfam" id="PF00071">
    <property type="entry name" value="Ras"/>
    <property type="match status" value="1"/>
</dbReference>
<dbReference type="OrthoDB" id="6585768at2759"/>
<name>A0A2B4RI61_STYPI</name>
<dbReference type="PROSITE" id="PS51421">
    <property type="entry name" value="RAS"/>
    <property type="match status" value="1"/>
</dbReference>
<dbReference type="InterPro" id="IPR001806">
    <property type="entry name" value="Small_GTPase"/>
</dbReference>
<evidence type="ECO:0000256" key="1">
    <source>
        <dbReference type="ARBA" id="ARBA00006270"/>
    </source>
</evidence>
<dbReference type="NCBIfam" id="TIGR00231">
    <property type="entry name" value="small_GTP"/>
    <property type="match status" value="1"/>
</dbReference>
<dbReference type="SMART" id="SM00176">
    <property type="entry name" value="RAN"/>
    <property type="match status" value="1"/>
</dbReference>
<keyword evidence="2" id="KW-0547">Nucleotide-binding</keyword>
<dbReference type="PANTHER" id="PTHR47978">
    <property type="match status" value="1"/>
</dbReference>
<comment type="caution">
    <text evidence="3">The sequence shown here is derived from an EMBL/GenBank/DDBJ whole genome shotgun (WGS) entry which is preliminary data.</text>
</comment>
<evidence type="ECO:0000313" key="4">
    <source>
        <dbReference type="Proteomes" id="UP000225706"/>
    </source>
</evidence>
<organism evidence="3 4">
    <name type="scientific">Stylophora pistillata</name>
    <name type="common">Smooth cauliflower coral</name>
    <dbReference type="NCBI Taxonomy" id="50429"/>
    <lineage>
        <taxon>Eukaryota</taxon>
        <taxon>Metazoa</taxon>
        <taxon>Cnidaria</taxon>
        <taxon>Anthozoa</taxon>
        <taxon>Hexacorallia</taxon>
        <taxon>Scleractinia</taxon>
        <taxon>Astrocoeniina</taxon>
        <taxon>Pocilloporidae</taxon>
        <taxon>Stylophora</taxon>
    </lineage>
</organism>
<dbReference type="Proteomes" id="UP000225706">
    <property type="component" value="Unassembled WGS sequence"/>
</dbReference>
<dbReference type="SMART" id="SM00175">
    <property type="entry name" value="RAB"/>
    <property type="match status" value="1"/>
</dbReference>
<dbReference type="SUPFAM" id="SSF52540">
    <property type="entry name" value="P-loop containing nucleoside triphosphate hydrolases"/>
    <property type="match status" value="1"/>
</dbReference>
<evidence type="ECO:0000313" key="3">
    <source>
        <dbReference type="EMBL" id="PFX16489.1"/>
    </source>
</evidence>
<dbReference type="SMART" id="SM00173">
    <property type="entry name" value="RAS"/>
    <property type="match status" value="1"/>
</dbReference>
<proteinExistence type="inferred from homology"/>
<dbReference type="PRINTS" id="PR00449">
    <property type="entry name" value="RASTRNSFRMNG"/>
</dbReference>
<dbReference type="PROSITE" id="PS51419">
    <property type="entry name" value="RAB"/>
    <property type="match status" value="1"/>
</dbReference>
<protein>
    <submittedName>
        <fullName evidence="3">Ras-related protein Rab-28</fullName>
    </submittedName>
</protein>
<evidence type="ECO:0000256" key="2">
    <source>
        <dbReference type="ARBA" id="ARBA00022741"/>
    </source>
</evidence>
<dbReference type="InterPro" id="IPR005225">
    <property type="entry name" value="Small_GTP-bd"/>
</dbReference>
<dbReference type="GO" id="GO:0003924">
    <property type="term" value="F:GTPase activity"/>
    <property type="evidence" value="ECO:0007669"/>
    <property type="project" value="InterPro"/>
</dbReference>
<sequence length="225" mass="25169">MTDSDEETTTDHQLKFVLLGDGASGKTSICVRYSQENFDKAYKQTLGLDFFLGRVVLPGNVHVTLQVWDIGGQTLGGKMLDKYIYGAHAVLLVYDVTNQDSFDNLEDWYDTVKKLCEKDGSRLPHIALVANKVDLEHLRVVRSDKHGKFAQEHGLSSYYVSAKTADQISLCFQKIAAEVLGIRLTKNEMEQQSRVIKADIIQYGNHEMPSRAASSQTKSSFCSVQ</sequence>
<keyword evidence="4" id="KW-1185">Reference proteome</keyword>
<dbReference type="STRING" id="50429.A0A2B4RI61"/>
<reference evidence="4" key="1">
    <citation type="journal article" date="2017" name="bioRxiv">
        <title>Comparative analysis of the genomes of Stylophora pistillata and Acropora digitifera provides evidence for extensive differences between species of corals.</title>
        <authorList>
            <person name="Voolstra C.R."/>
            <person name="Li Y."/>
            <person name="Liew Y.J."/>
            <person name="Baumgarten S."/>
            <person name="Zoccola D."/>
            <person name="Flot J.-F."/>
            <person name="Tambutte S."/>
            <person name="Allemand D."/>
            <person name="Aranda M."/>
        </authorList>
    </citation>
    <scope>NUCLEOTIDE SEQUENCE [LARGE SCALE GENOMIC DNA]</scope>
</reference>
<dbReference type="SMART" id="SM00174">
    <property type="entry name" value="RHO"/>
    <property type="match status" value="1"/>
</dbReference>
<accession>A0A2B4RI61</accession>